<dbReference type="CDD" id="cd17748">
    <property type="entry name" value="BRCT_DNA_ligase_like"/>
    <property type="match status" value="1"/>
</dbReference>
<keyword evidence="4" id="KW-0548">Nucleotidyltransferase</keyword>
<organism evidence="4 5">
    <name type="scientific">Poriferisphaera corsica</name>
    <dbReference type="NCBI Taxonomy" id="2528020"/>
    <lineage>
        <taxon>Bacteria</taxon>
        <taxon>Pseudomonadati</taxon>
        <taxon>Planctomycetota</taxon>
        <taxon>Phycisphaerae</taxon>
        <taxon>Phycisphaerales</taxon>
        <taxon>Phycisphaeraceae</taxon>
        <taxon>Poriferisphaera</taxon>
    </lineage>
</organism>
<dbReference type="SUPFAM" id="SSF52113">
    <property type="entry name" value="BRCT domain"/>
    <property type="match status" value="1"/>
</dbReference>
<evidence type="ECO:0000256" key="2">
    <source>
        <dbReference type="ARBA" id="ARBA00026073"/>
    </source>
</evidence>
<evidence type="ECO:0000259" key="3">
    <source>
        <dbReference type="PROSITE" id="PS50172"/>
    </source>
</evidence>
<dbReference type="InterPro" id="IPR013520">
    <property type="entry name" value="Ribonucl_H"/>
</dbReference>
<proteinExistence type="predicted"/>
<dbReference type="InterPro" id="IPR012337">
    <property type="entry name" value="RNaseH-like_sf"/>
</dbReference>
<dbReference type="KEGG" id="pcor:KS4_18290"/>
<reference evidence="4 5" key="1">
    <citation type="submission" date="2019-02" db="EMBL/GenBank/DDBJ databases">
        <title>Deep-cultivation of Planctomycetes and their phenomic and genomic characterization uncovers novel biology.</title>
        <authorList>
            <person name="Wiegand S."/>
            <person name="Jogler M."/>
            <person name="Boedeker C."/>
            <person name="Pinto D."/>
            <person name="Vollmers J."/>
            <person name="Rivas-Marin E."/>
            <person name="Kohn T."/>
            <person name="Peeters S.H."/>
            <person name="Heuer A."/>
            <person name="Rast P."/>
            <person name="Oberbeckmann S."/>
            <person name="Bunk B."/>
            <person name="Jeske O."/>
            <person name="Meyerdierks A."/>
            <person name="Storesund J.E."/>
            <person name="Kallscheuer N."/>
            <person name="Luecker S."/>
            <person name="Lage O.M."/>
            <person name="Pohl T."/>
            <person name="Merkel B.J."/>
            <person name="Hornburger P."/>
            <person name="Mueller R.-W."/>
            <person name="Bruemmer F."/>
            <person name="Labrenz M."/>
            <person name="Spormann A.M."/>
            <person name="Op den Camp H."/>
            <person name="Overmann J."/>
            <person name="Amann R."/>
            <person name="Jetten M.S.M."/>
            <person name="Mascher T."/>
            <person name="Medema M.H."/>
            <person name="Devos D.P."/>
            <person name="Kaster A.-K."/>
            <person name="Ovreas L."/>
            <person name="Rohde M."/>
            <person name="Galperin M.Y."/>
            <person name="Jogler C."/>
        </authorList>
    </citation>
    <scope>NUCLEOTIDE SEQUENCE [LARGE SCALE GENOMIC DNA]</scope>
    <source>
        <strain evidence="4 5">KS4</strain>
    </source>
</reference>
<dbReference type="Pfam" id="PF00533">
    <property type="entry name" value="BRCT"/>
    <property type="match status" value="1"/>
</dbReference>
<dbReference type="InterPro" id="IPR036420">
    <property type="entry name" value="BRCT_dom_sf"/>
</dbReference>
<dbReference type="EMBL" id="CP036425">
    <property type="protein sequence ID" value="QDU33772.1"/>
    <property type="molecule type" value="Genomic_DNA"/>
</dbReference>
<name>A0A517YUD3_9BACT</name>
<dbReference type="GO" id="GO:0008408">
    <property type="term" value="F:3'-5' exonuclease activity"/>
    <property type="evidence" value="ECO:0007669"/>
    <property type="project" value="TreeGrafter"/>
</dbReference>
<dbReference type="GO" id="GO:0003887">
    <property type="term" value="F:DNA-directed DNA polymerase activity"/>
    <property type="evidence" value="ECO:0007669"/>
    <property type="project" value="UniProtKB-EC"/>
</dbReference>
<feature type="domain" description="BRCT" evidence="3">
    <location>
        <begin position="220"/>
        <end position="312"/>
    </location>
</feature>
<comment type="function">
    <text evidence="1">DNA polymerase III is a complex, multichain enzyme responsible for most of the replicative synthesis in bacteria. The epsilon subunit contain the editing function and is a proofreading 3'-5' exonuclease.</text>
</comment>
<dbReference type="Pfam" id="PF00929">
    <property type="entry name" value="RNase_T"/>
    <property type="match status" value="1"/>
</dbReference>
<evidence type="ECO:0000313" key="4">
    <source>
        <dbReference type="EMBL" id="QDU33772.1"/>
    </source>
</evidence>
<dbReference type="Gene3D" id="3.40.50.10190">
    <property type="entry name" value="BRCT domain"/>
    <property type="match status" value="1"/>
</dbReference>
<dbReference type="SMART" id="SM00479">
    <property type="entry name" value="EXOIII"/>
    <property type="match status" value="1"/>
</dbReference>
<dbReference type="SUPFAM" id="SSF53098">
    <property type="entry name" value="Ribonuclease H-like"/>
    <property type="match status" value="1"/>
</dbReference>
<dbReference type="PANTHER" id="PTHR30231">
    <property type="entry name" value="DNA POLYMERASE III SUBUNIT EPSILON"/>
    <property type="match status" value="1"/>
</dbReference>
<dbReference type="PROSITE" id="PS50172">
    <property type="entry name" value="BRCT"/>
    <property type="match status" value="1"/>
</dbReference>
<keyword evidence="5" id="KW-1185">Reference proteome</keyword>
<protein>
    <submittedName>
        <fullName evidence="4">DNA polymerase III PolC-type</fullName>
        <ecNumber evidence="4">2.7.7.7</ecNumber>
    </submittedName>
</protein>
<dbReference type="EC" id="2.7.7.7" evidence="4"/>
<keyword evidence="4" id="KW-0808">Transferase</keyword>
<evidence type="ECO:0000256" key="1">
    <source>
        <dbReference type="ARBA" id="ARBA00025483"/>
    </source>
</evidence>
<dbReference type="Proteomes" id="UP000317369">
    <property type="component" value="Chromosome"/>
</dbReference>
<dbReference type="GO" id="GO:0005829">
    <property type="term" value="C:cytosol"/>
    <property type="evidence" value="ECO:0007669"/>
    <property type="project" value="TreeGrafter"/>
</dbReference>
<evidence type="ECO:0000313" key="5">
    <source>
        <dbReference type="Proteomes" id="UP000317369"/>
    </source>
</evidence>
<accession>A0A517YUD3</accession>
<dbReference type="AlphaFoldDB" id="A0A517YUD3"/>
<dbReference type="InterPro" id="IPR001357">
    <property type="entry name" value="BRCT_dom"/>
</dbReference>
<sequence>MINNFAAIDFETANRGRNSACAVGIAIVENGKIAKKYSSLIRPPSLNFLPEFIRIHGITAEDVADAPSFEEIWPKVHQICADGLVVAHNAAFDISVLQNNIYNGDLSCLSGKYCCTCNLAKKLLPGLRNHKLGTLAKVFGLNLKHHDALSDAITCAELAMRLFRLAGPKQLEGHIKEFAEFGMSQKNSTNAVCLEISTNELGVSHIDFDTGEGDAVDVAAPDGRFDGKKFVFTGELMFLNRSEATEIVEIQGGRVIGSVSKKTDIVVVGDEVYEAYEESGKTTGKLSKAAQLNDAGGSIEIVSESDFLDMIE</sequence>
<gene>
    <name evidence="4" type="primary">polC</name>
    <name evidence="4" type="ORF">KS4_18290</name>
</gene>
<dbReference type="RefSeq" id="WP_200761725.1">
    <property type="nucleotide sequence ID" value="NZ_CP036425.1"/>
</dbReference>
<dbReference type="Gene3D" id="3.30.420.10">
    <property type="entry name" value="Ribonuclease H-like superfamily/Ribonuclease H"/>
    <property type="match status" value="1"/>
</dbReference>
<dbReference type="InterPro" id="IPR036397">
    <property type="entry name" value="RNaseH_sf"/>
</dbReference>
<dbReference type="PANTHER" id="PTHR30231:SF42">
    <property type="entry name" value="EXONUCLEASE"/>
    <property type="match status" value="1"/>
</dbReference>
<dbReference type="CDD" id="cd06130">
    <property type="entry name" value="DNA_pol_III_epsilon_like"/>
    <property type="match status" value="1"/>
</dbReference>
<dbReference type="FunFam" id="3.30.420.10:FF:000045">
    <property type="entry name" value="3'-5' exonuclease DinG"/>
    <property type="match status" value="1"/>
</dbReference>
<comment type="subunit">
    <text evidence="2">DNA polymerase III contains a core (composed of alpha, epsilon and theta chains) that associates with a tau subunit. This core dimerizes to form the POLIII' complex. PolIII' associates with the gamma complex (composed of gamma, delta, delta', psi and chi chains) and with the beta chain to form the complete DNA polymerase III complex.</text>
</comment>
<dbReference type="GO" id="GO:0003676">
    <property type="term" value="F:nucleic acid binding"/>
    <property type="evidence" value="ECO:0007669"/>
    <property type="project" value="InterPro"/>
</dbReference>